<dbReference type="EMBL" id="CP036150">
    <property type="protein sequence ID" value="QEN09439.1"/>
    <property type="molecule type" value="Genomic_DNA"/>
</dbReference>
<dbReference type="KEGG" id="ock:EXM22_16165"/>
<protein>
    <recommendedName>
        <fullName evidence="1">Beta-galactosidase trimerisation domain-containing protein</fullName>
    </recommendedName>
</protein>
<evidence type="ECO:0000313" key="3">
    <source>
        <dbReference type="Proteomes" id="UP000324209"/>
    </source>
</evidence>
<dbReference type="Gene3D" id="3.40.50.880">
    <property type="match status" value="1"/>
</dbReference>
<dbReference type="Proteomes" id="UP000324209">
    <property type="component" value="Chromosome"/>
</dbReference>
<dbReference type="Pfam" id="PF14871">
    <property type="entry name" value="GHL6"/>
    <property type="match status" value="1"/>
</dbReference>
<dbReference type="InterPro" id="IPR017853">
    <property type="entry name" value="GH"/>
</dbReference>
<dbReference type="Pfam" id="PF08532">
    <property type="entry name" value="Glyco_hydro_42M"/>
    <property type="match status" value="1"/>
</dbReference>
<dbReference type="SUPFAM" id="SSF51445">
    <property type="entry name" value="(Trans)glycosidases"/>
    <property type="match status" value="1"/>
</dbReference>
<dbReference type="Gene3D" id="3.20.20.80">
    <property type="entry name" value="Glycosidases"/>
    <property type="match status" value="1"/>
</dbReference>
<gene>
    <name evidence="2" type="ORF">EXM22_16165</name>
</gene>
<reference evidence="2 3" key="1">
    <citation type="submission" date="2019-02" db="EMBL/GenBank/DDBJ databases">
        <title>Complete Genome Sequence and Methylome Analysis of free living Spirochaetas.</title>
        <authorList>
            <person name="Fomenkov A."/>
            <person name="Dubinina G."/>
            <person name="Leshcheva N."/>
            <person name="Mikheeva N."/>
            <person name="Grabovich M."/>
            <person name="Vincze T."/>
            <person name="Roberts R.J."/>
        </authorList>
    </citation>
    <scope>NUCLEOTIDE SEQUENCE [LARGE SCALE GENOMIC DNA]</scope>
    <source>
        <strain evidence="2 3">K2</strain>
    </source>
</reference>
<sequence>MSHWSQHFPWRQIQTNLPEIDMEDIDAEVYVESLKKMHASVAMINTSGIIASYKTDLPFHFQSPHLNGDSLETIIAACHREGVKVIARTDFSKVRRPIYEEHPDWACIFPGGVIEDFAGNVHCCVNSDYQRIYAPQIIEETLTKLDIDGIFFNMGGYNTENYEHRYLGICQCEKCKTMFYDRFQLILPVQEDMNDPAFRKYLVFKRETISSHRSRIVKFIKKIRPDIMIDKVTEGDFGFERVESNTEFKRPLPHWQYSGSDNSKCVVASHPEFKSSNTSVDFIGFFYRHVAVAPALQELRLWQGLLACGGLDYYLIGRLDNHRDRSGYEGVKRVFSFHEKHFKDTYDGLTPDSKTLLISLGGFESTDDYRGMYRLLSENHILFDVISIGRITKTDLSEYDALVLPNCKYFSDEAASCVDKFVEQGGTLVATGETAFYDDEYERRESCALESTGILHVKHVRHDMRSAMLELDSKEGYPSMEDRDLIYFGDTFIFAEYSDSAKGSLRLIPPHWVGPPERCYWKQVSDIPGVVVNSYGKGKCVFLPWLPGRLFLQEGHDNTVVFMGDLLKETAALKSVGGNLSPMVEVSMARGANDFFSLIQLVNTSGHYGTTFYDPIPMADLKINVPFNVDPVRVIKLSDGSEVPFSYNKGHLSITLDRLGFHEGLKILLV</sequence>
<name>A0A5C1QQF9_9SPIO</name>
<keyword evidence="3" id="KW-1185">Reference proteome</keyword>
<dbReference type="AlphaFoldDB" id="A0A5C1QQF9"/>
<dbReference type="OrthoDB" id="367423at2"/>
<feature type="domain" description="Beta-galactosidase trimerisation" evidence="1">
    <location>
        <begin position="366"/>
        <end position="440"/>
    </location>
</feature>
<dbReference type="InterPro" id="IPR013738">
    <property type="entry name" value="Beta_galactosidase_Trimer"/>
</dbReference>
<evidence type="ECO:0000313" key="2">
    <source>
        <dbReference type="EMBL" id="QEN09439.1"/>
    </source>
</evidence>
<dbReference type="SUPFAM" id="SSF52317">
    <property type="entry name" value="Class I glutamine amidotransferase-like"/>
    <property type="match status" value="1"/>
</dbReference>
<dbReference type="RefSeq" id="WP_149487514.1">
    <property type="nucleotide sequence ID" value="NZ_CP036150.1"/>
</dbReference>
<organism evidence="2 3">
    <name type="scientific">Oceanispirochaeta crateris</name>
    <dbReference type="NCBI Taxonomy" id="2518645"/>
    <lineage>
        <taxon>Bacteria</taxon>
        <taxon>Pseudomonadati</taxon>
        <taxon>Spirochaetota</taxon>
        <taxon>Spirochaetia</taxon>
        <taxon>Spirochaetales</taxon>
        <taxon>Spirochaetaceae</taxon>
        <taxon>Oceanispirochaeta</taxon>
    </lineage>
</organism>
<dbReference type="GO" id="GO:0005975">
    <property type="term" value="P:carbohydrate metabolic process"/>
    <property type="evidence" value="ECO:0007669"/>
    <property type="project" value="InterPro"/>
</dbReference>
<dbReference type="CDD" id="cd03143">
    <property type="entry name" value="A4_beta-galactosidase_middle_domain"/>
    <property type="match status" value="1"/>
</dbReference>
<accession>A0A5C1QQF9</accession>
<dbReference type="InterPro" id="IPR028212">
    <property type="entry name" value="GHL6"/>
</dbReference>
<evidence type="ECO:0000259" key="1">
    <source>
        <dbReference type="Pfam" id="PF08532"/>
    </source>
</evidence>
<dbReference type="InterPro" id="IPR029062">
    <property type="entry name" value="Class_I_gatase-like"/>
</dbReference>
<dbReference type="GO" id="GO:0004565">
    <property type="term" value="F:beta-galactosidase activity"/>
    <property type="evidence" value="ECO:0007669"/>
    <property type="project" value="InterPro"/>
</dbReference>
<proteinExistence type="predicted"/>